<dbReference type="PANTHER" id="PTHR43289">
    <property type="entry name" value="MITOGEN-ACTIVATED PROTEIN KINASE KINASE KINASE 20-RELATED"/>
    <property type="match status" value="1"/>
</dbReference>
<keyword evidence="10" id="KW-1185">Reference proteome</keyword>
<dbReference type="Gene3D" id="1.10.510.10">
    <property type="entry name" value="Transferase(Phosphotransferase) domain 1"/>
    <property type="match status" value="1"/>
</dbReference>
<dbReference type="PANTHER" id="PTHR43289:SF6">
    <property type="entry name" value="SERINE_THREONINE-PROTEIN KINASE NEKL-3"/>
    <property type="match status" value="1"/>
</dbReference>
<dbReference type="InterPro" id="IPR011009">
    <property type="entry name" value="Kinase-like_dom_sf"/>
</dbReference>
<dbReference type="EMBL" id="QDGZ01000001">
    <property type="protein sequence ID" value="PVG84267.1"/>
    <property type="molecule type" value="Genomic_DNA"/>
</dbReference>
<evidence type="ECO:0000256" key="2">
    <source>
        <dbReference type="ARBA" id="ARBA00022527"/>
    </source>
</evidence>
<dbReference type="Pfam" id="PF00069">
    <property type="entry name" value="Pkinase"/>
    <property type="match status" value="1"/>
</dbReference>
<dbReference type="RefSeq" id="WP_116570397.1">
    <property type="nucleotide sequence ID" value="NZ_QDGZ01000001.1"/>
</dbReference>
<evidence type="ECO:0000256" key="7">
    <source>
        <dbReference type="SAM" id="Phobius"/>
    </source>
</evidence>
<dbReference type="Proteomes" id="UP000246018">
    <property type="component" value="Unassembled WGS sequence"/>
</dbReference>
<keyword evidence="2" id="KW-0723">Serine/threonine-protein kinase</keyword>
<feature type="domain" description="Protein kinase" evidence="8">
    <location>
        <begin position="14"/>
        <end position="256"/>
    </location>
</feature>
<keyword evidence="7" id="KW-0472">Membrane</keyword>
<dbReference type="SMART" id="SM00220">
    <property type="entry name" value="S_TKc"/>
    <property type="match status" value="1"/>
</dbReference>
<evidence type="ECO:0000256" key="3">
    <source>
        <dbReference type="ARBA" id="ARBA00022679"/>
    </source>
</evidence>
<reference evidence="9 10" key="1">
    <citation type="submission" date="2018-04" db="EMBL/GenBank/DDBJ databases">
        <title>Genome of Nocardioides gansuensis WSJ-1.</title>
        <authorList>
            <person name="Wu S."/>
            <person name="Wang G."/>
        </authorList>
    </citation>
    <scope>NUCLEOTIDE SEQUENCE [LARGE SCALE GENOMIC DNA]</scope>
    <source>
        <strain evidence="9 10">WSJ-1</strain>
    </source>
</reference>
<evidence type="ECO:0000259" key="8">
    <source>
        <dbReference type="PROSITE" id="PS50011"/>
    </source>
</evidence>
<evidence type="ECO:0000256" key="5">
    <source>
        <dbReference type="ARBA" id="ARBA00022777"/>
    </source>
</evidence>
<evidence type="ECO:0000256" key="4">
    <source>
        <dbReference type="ARBA" id="ARBA00022741"/>
    </source>
</evidence>
<evidence type="ECO:0000256" key="1">
    <source>
        <dbReference type="ARBA" id="ARBA00012513"/>
    </source>
</evidence>
<evidence type="ECO:0000313" key="10">
    <source>
        <dbReference type="Proteomes" id="UP000246018"/>
    </source>
</evidence>
<keyword evidence="3" id="KW-0808">Transferase</keyword>
<dbReference type="EC" id="2.7.11.1" evidence="1"/>
<dbReference type="OrthoDB" id="9762169at2"/>
<dbReference type="CDD" id="cd14014">
    <property type="entry name" value="STKc_PknB_like"/>
    <property type="match status" value="1"/>
</dbReference>
<organism evidence="9 10">
    <name type="scientific">Nocardioides gansuensis</name>
    <dbReference type="NCBI Taxonomy" id="2138300"/>
    <lineage>
        <taxon>Bacteria</taxon>
        <taxon>Bacillati</taxon>
        <taxon>Actinomycetota</taxon>
        <taxon>Actinomycetes</taxon>
        <taxon>Propionibacteriales</taxon>
        <taxon>Nocardioidaceae</taxon>
        <taxon>Nocardioides</taxon>
    </lineage>
</organism>
<dbReference type="PROSITE" id="PS50011">
    <property type="entry name" value="PROTEIN_KINASE_DOM"/>
    <property type="match status" value="1"/>
</dbReference>
<evidence type="ECO:0000313" key="9">
    <source>
        <dbReference type="EMBL" id="PVG84267.1"/>
    </source>
</evidence>
<dbReference type="Gene3D" id="3.30.200.20">
    <property type="entry name" value="Phosphorylase Kinase, domain 1"/>
    <property type="match status" value="1"/>
</dbReference>
<evidence type="ECO:0000256" key="6">
    <source>
        <dbReference type="ARBA" id="ARBA00022840"/>
    </source>
</evidence>
<dbReference type="SUPFAM" id="SSF56112">
    <property type="entry name" value="Protein kinase-like (PK-like)"/>
    <property type="match status" value="1"/>
</dbReference>
<sequence length="309" mass="32745">MHSYPAAGDEVGPYRIQRRLGDSDHGVLYAATQGAGGREVALRVLSADAAEDTVARRRVTRAARAAASVQSPHVALVYLYGEDKRRRMYVASELVTGDQLGHVLRHQGAAPVHLGLQLMAQVATGLSAIHSTGVLHGGLTPANVLVQWRAGTPTAVLGDIGVSRSVTAPEVHLGEQPGVASDVHSLGALVWTTLTGEPVHQGSDFQVAEAFVRDPVPQLQGRSPQVRHLNELLAKAMHRDPARRHASALELRDDLVAALALPGEAGPLRRRPVVVKGPDRRTTVTTTVAALLLMLVGLVAGTVLLFSSF</sequence>
<keyword evidence="4" id="KW-0547">Nucleotide-binding</keyword>
<proteinExistence type="predicted"/>
<name>A0A2T8FEZ9_9ACTN</name>
<accession>A0A2T8FEZ9</accession>
<dbReference type="AlphaFoldDB" id="A0A2T8FEZ9"/>
<comment type="caution">
    <text evidence="9">The sequence shown here is derived from an EMBL/GenBank/DDBJ whole genome shotgun (WGS) entry which is preliminary data.</text>
</comment>
<dbReference type="InterPro" id="IPR000719">
    <property type="entry name" value="Prot_kinase_dom"/>
</dbReference>
<dbReference type="GO" id="GO:0004674">
    <property type="term" value="F:protein serine/threonine kinase activity"/>
    <property type="evidence" value="ECO:0007669"/>
    <property type="project" value="UniProtKB-KW"/>
</dbReference>
<keyword evidence="7" id="KW-0812">Transmembrane</keyword>
<feature type="transmembrane region" description="Helical" evidence="7">
    <location>
        <begin position="288"/>
        <end position="306"/>
    </location>
</feature>
<keyword evidence="5" id="KW-0418">Kinase</keyword>
<protein>
    <recommendedName>
        <fullName evidence="1">non-specific serine/threonine protein kinase</fullName>
        <ecNumber evidence="1">2.7.11.1</ecNumber>
    </recommendedName>
</protein>
<dbReference type="GO" id="GO:0005524">
    <property type="term" value="F:ATP binding"/>
    <property type="evidence" value="ECO:0007669"/>
    <property type="project" value="UniProtKB-KW"/>
</dbReference>
<keyword evidence="6" id="KW-0067">ATP-binding</keyword>
<gene>
    <name evidence="9" type="ORF">DDE18_01135</name>
</gene>
<keyword evidence="7" id="KW-1133">Transmembrane helix</keyword>